<feature type="domain" description="Glycine transporter" evidence="7">
    <location>
        <begin position="111"/>
        <end position="183"/>
    </location>
</feature>
<keyword evidence="4 6" id="KW-1133">Transmembrane helix</keyword>
<dbReference type="Proteomes" id="UP001189429">
    <property type="component" value="Unassembled WGS sequence"/>
</dbReference>
<dbReference type="Pfam" id="PF03458">
    <property type="entry name" value="Gly_transporter"/>
    <property type="match status" value="2"/>
</dbReference>
<dbReference type="PANTHER" id="PTHR30506">
    <property type="entry name" value="INNER MEMBRANE PROTEIN"/>
    <property type="match status" value="1"/>
</dbReference>
<gene>
    <name evidence="8" type="ORF">PCOR1329_LOCUS70715</name>
</gene>
<keyword evidence="2" id="KW-1003">Cell membrane</keyword>
<dbReference type="EMBL" id="CAUYUJ010019359">
    <property type="protein sequence ID" value="CAK0890478.1"/>
    <property type="molecule type" value="Genomic_DNA"/>
</dbReference>
<feature type="transmembrane region" description="Helical" evidence="6">
    <location>
        <begin position="129"/>
        <end position="151"/>
    </location>
</feature>
<reference evidence="8" key="1">
    <citation type="submission" date="2023-10" db="EMBL/GenBank/DDBJ databases">
        <authorList>
            <person name="Chen Y."/>
            <person name="Shah S."/>
            <person name="Dougan E. K."/>
            <person name="Thang M."/>
            <person name="Chan C."/>
        </authorList>
    </citation>
    <scope>NUCLEOTIDE SEQUENCE [LARGE SCALE GENOMIC DNA]</scope>
</reference>
<evidence type="ECO:0000256" key="6">
    <source>
        <dbReference type="SAM" id="Phobius"/>
    </source>
</evidence>
<feature type="transmembrane region" description="Helical" evidence="6">
    <location>
        <begin position="171"/>
        <end position="190"/>
    </location>
</feature>
<evidence type="ECO:0000256" key="2">
    <source>
        <dbReference type="ARBA" id="ARBA00022475"/>
    </source>
</evidence>
<dbReference type="InterPro" id="IPR005115">
    <property type="entry name" value="Gly_transporter"/>
</dbReference>
<evidence type="ECO:0000256" key="1">
    <source>
        <dbReference type="ARBA" id="ARBA00004651"/>
    </source>
</evidence>
<protein>
    <recommendedName>
        <fullName evidence="7">Glycine transporter domain-containing protein</fullName>
    </recommendedName>
</protein>
<evidence type="ECO:0000259" key="7">
    <source>
        <dbReference type="Pfam" id="PF03458"/>
    </source>
</evidence>
<evidence type="ECO:0000256" key="4">
    <source>
        <dbReference type="ARBA" id="ARBA00022989"/>
    </source>
</evidence>
<evidence type="ECO:0000256" key="3">
    <source>
        <dbReference type="ARBA" id="ARBA00022692"/>
    </source>
</evidence>
<evidence type="ECO:0000313" key="9">
    <source>
        <dbReference type="Proteomes" id="UP001189429"/>
    </source>
</evidence>
<keyword evidence="5 6" id="KW-0472">Membrane</keyword>
<organism evidence="8 9">
    <name type="scientific">Prorocentrum cordatum</name>
    <dbReference type="NCBI Taxonomy" id="2364126"/>
    <lineage>
        <taxon>Eukaryota</taxon>
        <taxon>Sar</taxon>
        <taxon>Alveolata</taxon>
        <taxon>Dinophyceae</taxon>
        <taxon>Prorocentrales</taxon>
        <taxon>Prorocentraceae</taxon>
        <taxon>Prorocentrum</taxon>
    </lineage>
</organism>
<name>A0ABN9WXX0_9DINO</name>
<evidence type="ECO:0000256" key="5">
    <source>
        <dbReference type="ARBA" id="ARBA00023136"/>
    </source>
</evidence>
<comment type="caution">
    <text evidence="8">The sequence shown here is derived from an EMBL/GenBank/DDBJ whole genome shotgun (WGS) entry which is preliminary data.</text>
</comment>
<feature type="transmembrane region" description="Helical" evidence="6">
    <location>
        <begin position="202"/>
        <end position="222"/>
    </location>
</feature>
<dbReference type="PANTHER" id="PTHR30506:SF3">
    <property type="entry name" value="UPF0126 INNER MEMBRANE PROTEIN YADS-RELATED"/>
    <property type="match status" value="1"/>
</dbReference>
<proteinExistence type="predicted"/>
<sequence length="236" mass="23952">MPDLSGFGTAVFAFGAAVTAGARGMNYLGMLIVGVFTAVGGGTLRDALLLPGVVASRGALGCFWLCDTTYLTIALWASAAAVVLWPRITRKMLPEVTAAGSVEAVLPGWAWLDHLSLGTFAVMGARAGLLANTALLGAVLCGGMTACGGGVVRDVLTGRPPRVLHSSAEMYLTPAFLGAAACAGVTIVAARRIPAGCQMGAVLEPVAAVLGVLVTVVGRAAAVRWDWRVPTMGGSR</sequence>
<accession>A0ABN9WXX0</accession>
<keyword evidence="3 6" id="KW-0812">Transmembrane</keyword>
<feature type="transmembrane region" description="Helical" evidence="6">
    <location>
        <begin position="62"/>
        <end position="84"/>
    </location>
</feature>
<keyword evidence="9" id="KW-1185">Reference proteome</keyword>
<comment type="subcellular location">
    <subcellularLocation>
        <location evidence="1">Cell membrane</location>
        <topology evidence="1">Multi-pass membrane protein</topology>
    </subcellularLocation>
</comment>
<evidence type="ECO:0000313" key="8">
    <source>
        <dbReference type="EMBL" id="CAK0890478.1"/>
    </source>
</evidence>
<feature type="domain" description="Glycine transporter" evidence="7">
    <location>
        <begin position="7"/>
        <end position="85"/>
    </location>
</feature>
<feature type="transmembrane region" description="Helical" evidence="6">
    <location>
        <begin position="30"/>
        <end position="50"/>
    </location>
</feature>